<dbReference type="EMBL" id="MHMT01000021">
    <property type="protein sequence ID" value="OGZ32293.1"/>
    <property type="molecule type" value="Genomic_DNA"/>
</dbReference>
<protein>
    <recommendedName>
        <fullName evidence="3">Holliday junction resolvase</fullName>
    </recommendedName>
</protein>
<dbReference type="STRING" id="1801990.A2V69_01135"/>
<sequence>MKAAGRRIKGKRLELKWAEMIRESGLDKKARRRPLSGAVDLVKGHADIISKLPFAFECKNQEANAIFWKWWEQAEGQGSLNRPPVVVFTGNYRPIMVAIKGEIFLDLLIEIEEWKQKALERRD</sequence>
<dbReference type="InterPro" id="IPR056931">
    <property type="entry name" value="D14-like"/>
</dbReference>
<dbReference type="Proteomes" id="UP000177810">
    <property type="component" value="Unassembled WGS sequence"/>
</dbReference>
<name>A0A1G2F2S4_9BACT</name>
<comment type="caution">
    <text evidence="1">The sequence shown here is derived from an EMBL/GenBank/DDBJ whole genome shotgun (WGS) entry which is preliminary data.</text>
</comment>
<dbReference type="Pfam" id="PF24608">
    <property type="entry name" value="PDDEXK_15"/>
    <property type="match status" value="1"/>
</dbReference>
<accession>A0A1G2F2S4</accession>
<evidence type="ECO:0000313" key="1">
    <source>
        <dbReference type="EMBL" id="OGZ32293.1"/>
    </source>
</evidence>
<dbReference type="AlphaFoldDB" id="A0A1G2F2S4"/>
<organism evidence="1 2">
    <name type="scientific">Candidatus Portnoybacteria bacterium RBG_13_40_8</name>
    <dbReference type="NCBI Taxonomy" id="1801990"/>
    <lineage>
        <taxon>Bacteria</taxon>
        <taxon>Candidatus Portnoyibacteriota</taxon>
    </lineage>
</organism>
<proteinExistence type="predicted"/>
<gene>
    <name evidence="1" type="ORF">A2V69_01135</name>
</gene>
<evidence type="ECO:0000313" key="2">
    <source>
        <dbReference type="Proteomes" id="UP000177810"/>
    </source>
</evidence>
<evidence type="ECO:0008006" key="3">
    <source>
        <dbReference type="Google" id="ProtNLM"/>
    </source>
</evidence>
<reference evidence="1 2" key="1">
    <citation type="journal article" date="2016" name="Nat. Commun.">
        <title>Thousands of microbial genomes shed light on interconnected biogeochemical processes in an aquifer system.</title>
        <authorList>
            <person name="Anantharaman K."/>
            <person name="Brown C.T."/>
            <person name="Hug L.A."/>
            <person name="Sharon I."/>
            <person name="Castelle C.J."/>
            <person name="Probst A.J."/>
            <person name="Thomas B.C."/>
            <person name="Singh A."/>
            <person name="Wilkins M.J."/>
            <person name="Karaoz U."/>
            <person name="Brodie E.L."/>
            <person name="Williams K.H."/>
            <person name="Hubbard S.S."/>
            <person name="Banfield J.F."/>
        </authorList>
    </citation>
    <scope>NUCLEOTIDE SEQUENCE [LARGE SCALE GENOMIC DNA]</scope>
</reference>